<keyword evidence="3" id="KW-1185">Reference proteome</keyword>
<evidence type="ECO:0000256" key="1">
    <source>
        <dbReference type="SAM" id="MobiDB-lite"/>
    </source>
</evidence>
<organism evidence="2 3">
    <name type="scientific">Prosthecodimorpha staleyi</name>
    <dbReference type="NCBI Taxonomy" id="2840188"/>
    <lineage>
        <taxon>Bacteria</taxon>
        <taxon>Pseudomonadati</taxon>
        <taxon>Pseudomonadota</taxon>
        <taxon>Alphaproteobacteria</taxon>
        <taxon>Hyphomicrobiales</taxon>
        <taxon>Ancalomicrobiaceae</taxon>
        <taxon>Prosthecodimorpha</taxon>
    </lineage>
</organism>
<name>A0A947D2B3_9HYPH</name>
<comment type="caution">
    <text evidence="2">The sequence shown here is derived from an EMBL/GenBank/DDBJ whole genome shotgun (WGS) entry which is preliminary data.</text>
</comment>
<proteinExistence type="predicted"/>
<accession>A0A947D2B3</accession>
<feature type="region of interest" description="Disordered" evidence="1">
    <location>
        <begin position="26"/>
        <end position="59"/>
    </location>
</feature>
<sequence>MKVIKGTVTPEEIAKAEAIDAEYEARARKETRNPFTQDFIDKMTSADAEPRPRDDKPKS</sequence>
<dbReference type="RefSeq" id="WP_261966968.1">
    <property type="nucleotide sequence ID" value="NZ_JAHHZF010000001.1"/>
</dbReference>
<dbReference type="EMBL" id="JAHHZF010000001">
    <property type="protein sequence ID" value="MBT9288296.1"/>
    <property type="molecule type" value="Genomic_DNA"/>
</dbReference>
<protein>
    <submittedName>
        <fullName evidence="2">Uncharacterized protein</fullName>
    </submittedName>
</protein>
<dbReference type="Proteomes" id="UP000766595">
    <property type="component" value="Unassembled WGS sequence"/>
</dbReference>
<evidence type="ECO:0000313" key="2">
    <source>
        <dbReference type="EMBL" id="MBT9288296.1"/>
    </source>
</evidence>
<reference evidence="2 3" key="1">
    <citation type="submission" date="2021-06" db="EMBL/GenBank/DDBJ databases">
        <authorList>
            <person name="Grouzdev D.S."/>
            <person name="Koziaeva V."/>
        </authorList>
    </citation>
    <scope>NUCLEOTIDE SEQUENCE [LARGE SCALE GENOMIC DNA]</scope>
    <source>
        <strain evidence="2 3">22</strain>
    </source>
</reference>
<dbReference type="AlphaFoldDB" id="A0A947D2B3"/>
<evidence type="ECO:0000313" key="3">
    <source>
        <dbReference type="Proteomes" id="UP000766595"/>
    </source>
</evidence>
<gene>
    <name evidence="2" type="ORF">KL771_02465</name>
</gene>
<feature type="compositionally biased region" description="Basic and acidic residues" evidence="1">
    <location>
        <begin position="48"/>
        <end position="59"/>
    </location>
</feature>